<feature type="region of interest" description="Disordered" evidence="1">
    <location>
        <begin position="97"/>
        <end position="142"/>
    </location>
</feature>
<name>A0A146FYR7_ASPKA</name>
<protein>
    <submittedName>
        <fullName evidence="2">Uncharacterized protein</fullName>
    </submittedName>
</protein>
<dbReference type="Proteomes" id="UP000075230">
    <property type="component" value="Unassembled WGS sequence"/>
</dbReference>
<comment type="caution">
    <text evidence="2">The sequence shown here is derived from an EMBL/GenBank/DDBJ whole genome shotgun (WGS) entry which is preliminary data.</text>
</comment>
<dbReference type="AlphaFoldDB" id="A0A146FYR7"/>
<gene>
    <name evidence="2" type="ORF">RIB2604_03102580</name>
</gene>
<sequence length="176" mass="19068">MGYDIGFTRPLMAGKRTWKLTSDHAAGAVRRNRRFFSMKLPATGQRHGIWLRSFIGSNSRISDRENGINGFLVTPVTDDISGAYTRPALTKRWASADLSPATEGEPAAASSDPGLPISRSKLLEPEPEPEPEPPERSARGIAVSGPPHALPLCFPIIVDLWYGSKACCASSLEISH</sequence>
<accession>A0A146FYR7</accession>
<reference evidence="3" key="2">
    <citation type="submission" date="2016-02" db="EMBL/GenBank/DDBJ databases">
        <title>Genome sequencing of Aspergillus luchuensis NBRC 4314.</title>
        <authorList>
            <person name="Yamada O."/>
        </authorList>
    </citation>
    <scope>NUCLEOTIDE SEQUENCE [LARGE SCALE GENOMIC DNA]</scope>
    <source>
        <strain evidence="3">RIB 2604</strain>
    </source>
</reference>
<evidence type="ECO:0000256" key="1">
    <source>
        <dbReference type="SAM" id="MobiDB-lite"/>
    </source>
</evidence>
<proteinExistence type="predicted"/>
<reference evidence="2 3" key="1">
    <citation type="journal article" date="2016" name="DNA Res.">
        <title>Genome sequence of Aspergillus luchuensis NBRC 4314.</title>
        <authorList>
            <person name="Yamada O."/>
            <person name="Machida M."/>
            <person name="Hosoyama A."/>
            <person name="Goto M."/>
            <person name="Takahashi T."/>
            <person name="Futagami T."/>
            <person name="Yamagata Y."/>
            <person name="Takeuchi M."/>
            <person name="Kobayashi T."/>
            <person name="Koike H."/>
            <person name="Abe K."/>
            <person name="Asai K."/>
            <person name="Arita M."/>
            <person name="Fujita N."/>
            <person name="Fukuda K."/>
            <person name="Higa K."/>
            <person name="Horikawa H."/>
            <person name="Ishikawa T."/>
            <person name="Jinno K."/>
            <person name="Kato Y."/>
            <person name="Kirimura K."/>
            <person name="Mizutani O."/>
            <person name="Nakasone K."/>
            <person name="Sano M."/>
            <person name="Shiraishi Y."/>
            <person name="Tsukahara M."/>
            <person name="Gomi K."/>
        </authorList>
    </citation>
    <scope>NUCLEOTIDE SEQUENCE [LARGE SCALE GENOMIC DNA]</scope>
    <source>
        <strain evidence="2 3">RIB 2604</strain>
    </source>
</reference>
<evidence type="ECO:0000313" key="2">
    <source>
        <dbReference type="EMBL" id="GAT29923.1"/>
    </source>
</evidence>
<dbReference type="EMBL" id="BCWF01000030">
    <property type="protein sequence ID" value="GAT29923.1"/>
    <property type="molecule type" value="Genomic_DNA"/>
</dbReference>
<organism evidence="2 3">
    <name type="scientific">Aspergillus kawachii</name>
    <name type="common">White koji mold</name>
    <name type="synonym">Aspergillus awamori var. kawachi</name>
    <dbReference type="NCBI Taxonomy" id="1069201"/>
    <lineage>
        <taxon>Eukaryota</taxon>
        <taxon>Fungi</taxon>
        <taxon>Dikarya</taxon>
        <taxon>Ascomycota</taxon>
        <taxon>Pezizomycotina</taxon>
        <taxon>Eurotiomycetes</taxon>
        <taxon>Eurotiomycetidae</taxon>
        <taxon>Eurotiales</taxon>
        <taxon>Aspergillaceae</taxon>
        <taxon>Aspergillus</taxon>
        <taxon>Aspergillus subgen. Circumdati</taxon>
    </lineage>
</organism>
<evidence type="ECO:0000313" key="3">
    <source>
        <dbReference type="Proteomes" id="UP000075230"/>
    </source>
</evidence>